<evidence type="ECO:0000256" key="13">
    <source>
        <dbReference type="SAM" id="SignalP"/>
    </source>
</evidence>
<dbReference type="InterPro" id="IPR027995">
    <property type="entry name" value="Galactosyl_T_N"/>
</dbReference>
<keyword evidence="11 12" id="KW-0464">Manganese</keyword>
<dbReference type="GO" id="GO:0003945">
    <property type="term" value="F:N-acetyllactosamine synthase activity"/>
    <property type="evidence" value="ECO:0007669"/>
    <property type="project" value="UniProtKB-EC"/>
</dbReference>
<gene>
    <name evidence="16" type="primary">B4GALT1</name>
</gene>
<dbReference type="GO" id="GO:0046872">
    <property type="term" value="F:metal ion binding"/>
    <property type="evidence" value="ECO:0007669"/>
    <property type="project" value="UniProtKB-UniRule"/>
</dbReference>
<dbReference type="GO" id="GO:0006487">
    <property type="term" value="P:protein N-linked glycosylation"/>
    <property type="evidence" value="ECO:0007669"/>
    <property type="project" value="TreeGrafter"/>
</dbReference>
<evidence type="ECO:0000256" key="11">
    <source>
        <dbReference type="ARBA" id="ARBA00023211"/>
    </source>
</evidence>
<proteinExistence type="inferred from homology"/>
<feature type="transmembrane region" description="Helical" evidence="12">
    <location>
        <begin position="300"/>
        <end position="326"/>
    </location>
</feature>
<comment type="similarity">
    <text evidence="3 12">Belongs to the glycosyltransferase 7 family.</text>
</comment>
<evidence type="ECO:0000259" key="15">
    <source>
        <dbReference type="Pfam" id="PF13733"/>
    </source>
</evidence>
<keyword evidence="4 12" id="KW-0328">Glycosyltransferase</keyword>
<keyword evidence="9 12" id="KW-0472">Membrane</keyword>
<evidence type="ECO:0000256" key="8">
    <source>
        <dbReference type="ARBA" id="ARBA00022989"/>
    </source>
</evidence>
<sequence>MLCSWRTLGKLFLYVSTLHFDVPGARSLPPTVGPLRVEVSDLMYLEQIRQELLLVDRGHYKPPQCLSVQKVAVIIPYRHREQHLKYWLYYLHPILQRQQLEYGVYVIEQDGEDTFNRAKLLNVGYAEALNDYNYDCFVFSDVDIIPMDDRNTYRCHDQPRHLAVALDKFGFRLPYNQIFGGISAMSKDQYLKINGFPNNYWGWGGEDDDISNRLSIRGMSISRPNVLIGKCKMIHHERDKLNPPNPQRFEKIAHTRETMDTDGINSLTYNVVKVEKDQLFTKITVDIAGHSYHLFHGYTLYTFACSFKSIIAPLFTNLLSFFFFLIKQKSLSLRG</sequence>
<keyword evidence="17" id="KW-1185">Reference proteome</keyword>
<comment type="subcellular location">
    <subcellularLocation>
        <location evidence="1 12">Golgi apparatus membrane</location>
        <topology evidence="1 12">Single-pass type II membrane protein</topology>
    </subcellularLocation>
</comment>
<reference evidence="16" key="3">
    <citation type="submission" date="2025-09" db="UniProtKB">
        <authorList>
            <consortium name="Ensembl"/>
        </authorList>
    </citation>
    <scope>IDENTIFICATION</scope>
</reference>
<dbReference type="InterPro" id="IPR029044">
    <property type="entry name" value="Nucleotide-diphossugar_trans"/>
</dbReference>
<dbReference type="GO" id="GO:0032580">
    <property type="term" value="C:Golgi cisterna membrane"/>
    <property type="evidence" value="ECO:0007669"/>
    <property type="project" value="UniProtKB-UniRule"/>
</dbReference>
<evidence type="ECO:0000256" key="3">
    <source>
        <dbReference type="ARBA" id="ARBA00005735"/>
    </source>
</evidence>
<feature type="domain" description="Galactosyltransferase N-terminal" evidence="15">
    <location>
        <begin position="28"/>
        <end position="156"/>
    </location>
</feature>
<evidence type="ECO:0000256" key="6">
    <source>
        <dbReference type="ARBA" id="ARBA00022692"/>
    </source>
</evidence>
<dbReference type="GO" id="GO:0000139">
    <property type="term" value="C:Golgi membrane"/>
    <property type="evidence" value="ECO:0007669"/>
    <property type="project" value="UniProtKB-SubCell"/>
</dbReference>
<dbReference type="InterPro" id="IPR003859">
    <property type="entry name" value="Galactosyl_T"/>
</dbReference>
<keyword evidence="10 12" id="KW-0325">Glycoprotein</keyword>
<accession>A0AAY5EWN9</accession>
<dbReference type="GO" id="GO:0008092">
    <property type="term" value="F:cytoskeletal protein binding"/>
    <property type="evidence" value="ECO:0007669"/>
    <property type="project" value="TreeGrafter"/>
</dbReference>
<evidence type="ECO:0000256" key="5">
    <source>
        <dbReference type="ARBA" id="ARBA00022679"/>
    </source>
</evidence>
<evidence type="ECO:0000256" key="1">
    <source>
        <dbReference type="ARBA" id="ARBA00004323"/>
    </source>
</evidence>
<keyword evidence="12" id="KW-0479">Metal-binding</keyword>
<dbReference type="EC" id="2.4.1.-" evidence="12"/>
<dbReference type="Pfam" id="PF02709">
    <property type="entry name" value="Glyco_transf_7C"/>
    <property type="match status" value="1"/>
</dbReference>
<evidence type="ECO:0000256" key="4">
    <source>
        <dbReference type="ARBA" id="ARBA00022676"/>
    </source>
</evidence>
<keyword evidence="6 12" id="KW-0812">Transmembrane</keyword>
<keyword evidence="12" id="KW-0333">Golgi apparatus</keyword>
<name>A0AAY5EWN9_ELEEL</name>
<feature type="chain" id="PRO_5047081874" description="Beta-1,4-galactosyltransferase" evidence="13">
    <location>
        <begin position="28"/>
        <end position="335"/>
    </location>
</feature>
<dbReference type="Ensembl" id="ENSEEET00000057984.1">
    <property type="protein sequence ID" value="ENSEEEP00000061170.1"/>
    <property type="gene ID" value="ENSEEEG00000025595.1"/>
</dbReference>
<keyword evidence="8 12" id="KW-1133">Transmembrane helix</keyword>
<reference evidence="16" key="2">
    <citation type="submission" date="2025-08" db="UniProtKB">
        <authorList>
            <consortium name="Ensembl"/>
        </authorList>
    </citation>
    <scope>IDENTIFICATION</scope>
</reference>
<organism evidence="16 17">
    <name type="scientific">Electrophorus electricus</name>
    <name type="common">Electric eel</name>
    <name type="synonym">Gymnotus electricus</name>
    <dbReference type="NCBI Taxonomy" id="8005"/>
    <lineage>
        <taxon>Eukaryota</taxon>
        <taxon>Metazoa</taxon>
        <taxon>Chordata</taxon>
        <taxon>Craniata</taxon>
        <taxon>Vertebrata</taxon>
        <taxon>Euteleostomi</taxon>
        <taxon>Actinopterygii</taxon>
        <taxon>Neopterygii</taxon>
        <taxon>Teleostei</taxon>
        <taxon>Ostariophysi</taxon>
        <taxon>Gymnotiformes</taxon>
        <taxon>Gymnotoidei</taxon>
        <taxon>Gymnotidae</taxon>
        <taxon>Electrophorus</taxon>
    </lineage>
</organism>
<dbReference type="PANTHER" id="PTHR19300">
    <property type="entry name" value="BETA-1,4-GALACTOSYLTRANSFERASE"/>
    <property type="match status" value="1"/>
</dbReference>
<protein>
    <recommendedName>
        <fullName evidence="12">Beta-1,4-galactosyltransferase</fullName>
        <shortName evidence="12">Beta-1,4-GalTase</shortName>
        <ecNumber evidence="12">2.4.1.-</ecNumber>
    </recommendedName>
</protein>
<keyword evidence="13" id="KW-0732">Signal</keyword>
<keyword evidence="7 12" id="KW-0735">Signal-anchor</keyword>
<evidence type="ECO:0000256" key="9">
    <source>
        <dbReference type="ARBA" id="ARBA00023136"/>
    </source>
</evidence>
<dbReference type="GO" id="GO:0005975">
    <property type="term" value="P:carbohydrate metabolic process"/>
    <property type="evidence" value="ECO:0007669"/>
    <property type="project" value="InterPro"/>
</dbReference>
<comment type="function">
    <text evidence="12">Responsible for the synthesis of complex-type N-linked oligosaccharides in many glycoproteins as well as the carbohydrate moieties of glycolipids.</text>
</comment>
<dbReference type="PRINTS" id="PR02050">
    <property type="entry name" value="B14GALTRFASE"/>
</dbReference>
<dbReference type="AlphaFoldDB" id="A0AAY5EWN9"/>
<dbReference type="Pfam" id="PF13733">
    <property type="entry name" value="Glyco_transf_7N"/>
    <property type="match status" value="1"/>
</dbReference>
<evidence type="ECO:0000313" key="17">
    <source>
        <dbReference type="Proteomes" id="UP000314983"/>
    </source>
</evidence>
<dbReference type="InterPro" id="IPR027791">
    <property type="entry name" value="Galactosyl_T_C"/>
</dbReference>
<evidence type="ECO:0000259" key="14">
    <source>
        <dbReference type="Pfam" id="PF02709"/>
    </source>
</evidence>
<comment type="cofactor">
    <cofactor evidence="12">
        <name>Mn(2+)</name>
        <dbReference type="ChEBI" id="CHEBI:29035"/>
    </cofactor>
</comment>
<comment type="pathway">
    <text evidence="2 12">Protein modification; protein glycosylation.</text>
</comment>
<dbReference type="CDD" id="cd00899">
    <property type="entry name" value="b4GalT"/>
    <property type="match status" value="1"/>
</dbReference>
<dbReference type="GO" id="GO:0003831">
    <property type="term" value="F:beta-N-acetylglucosaminylglycopeptide beta-1,4-galactosyltransferase activity"/>
    <property type="evidence" value="ECO:0007669"/>
    <property type="project" value="TreeGrafter"/>
</dbReference>
<dbReference type="PANTHER" id="PTHR19300:SF5">
    <property type="entry name" value="BETA-1,4-GALACTOSYLTRANSFERASE 1"/>
    <property type="match status" value="1"/>
</dbReference>
<evidence type="ECO:0000256" key="10">
    <source>
        <dbReference type="ARBA" id="ARBA00023180"/>
    </source>
</evidence>
<dbReference type="Proteomes" id="UP000314983">
    <property type="component" value="Chromosome 9"/>
</dbReference>
<evidence type="ECO:0000313" key="16">
    <source>
        <dbReference type="Ensembl" id="ENSEEEP00000061170.1"/>
    </source>
</evidence>
<evidence type="ECO:0000256" key="7">
    <source>
        <dbReference type="ARBA" id="ARBA00022968"/>
    </source>
</evidence>
<keyword evidence="5 12" id="KW-0808">Transferase</keyword>
<evidence type="ECO:0000256" key="2">
    <source>
        <dbReference type="ARBA" id="ARBA00004922"/>
    </source>
</evidence>
<evidence type="ECO:0000256" key="12">
    <source>
        <dbReference type="RuleBase" id="RU368121"/>
    </source>
</evidence>
<reference evidence="16 17" key="1">
    <citation type="submission" date="2020-05" db="EMBL/GenBank/DDBJ databases">
        <title>Electrophorus electricus (electric eel) genome, fEleEle1, primary haplotype.</title>
        <authorList>
            <person name="Myers G."/>
            <person name="Meyer A."/>
            <person name="Fedrigo O."/>
            <person name="Formenti G."/>
            <person name="Rhie A."/>
            <person name="Tracey A."/>
            <person name="Sims Y."/>
            <person name="Jarvis E.D."/>
        </authorList>
    </citation>
    <scope>NUCLEOTIDE SEQUENCE [LARGE SCALE GENOMIC DNA]</scope>
</reference>
<dbReference type="SUPFAM" id="SSF53448">
    <property type="entry name" value="Nucleotide-diphospho-sugar transferases"/>
    <property type="match status" value="1"/>
</dbReference>
<feature type="domain" description="Galactosyltransferase C-terminal" evidence="14">
    <location>
        <begin position="160"/>
        <end position="237"/>
    </location>
</feature>
<feature type="signal peptide" evidence="13">
    <location>
        <begin position="1"/>
        <end position="27"/>
    </location>
</feature>
<dbReference type="Gene3D" id="3.90.550.10">
    <property type="entry name" value="Spore Coat Polysaccharide Biosynthesis Protein SpsA, Chain A"/>
    <property type="match status" value="1"/>
</dbReference>
<dbReference type="GeneTree" id="ENSGT00940000155244"/>